<evidence type="ECO:0000313" key="3">
    <source>
        <dbReference type="Proteomes" id="UP001175271"/>
    </source>
</evidence>
<sequence>MQPIRALLLLLVFFVGLLAAAPLDLQWREMYPSRRAQLLMKRREEKALRNCFFSPVQCLLPITDKTLRKFVPQN</sequence>
<dbReference type="AlphaFoldDB" id="A0AA39LMU4"/>
<organism evidence="2 3">
    <name type="scientific">Steinernema hermaphroditum</name>
    <dbReference type="NCBI Taxonomy" id="289476"/>
    <lineage>
        <taxon>Eukaryota</taxon>
        <taxon>Metazoa</taxon>
        <taxon>Ecdysozoa</taxon>
        <taxon>Nematoda</taxon>
        <taxon>Chromadorea</taxon>
        <taxon>Rhabditida</taxon>
        <taxon>Tylenchina</taxon>
        <taxon>Panagrolaimomorpha</taxon>
        <taxon>Strongyloidoidea</taxon>
        <taxon>Steinernematidae</taxon>
        <taxon>Steinernema</taxon>
    </lineage>
</organism>
<protein>
    <submittedName>
        <fullName evidence="2">Uncharacterized protein</fullName>
    </submittedName>
</protein>
<gene>
    <name evidence="2" type="ORF">QR680_016551</name>
</gene>
<keyword evidence="1" id="KW-0732">Signal</keyword>
<dbReference type="Proteomes" id="UP001175271">
    <property type="component" value="Unassembled WGS sequence"/>
</dbReference>
<comment type="caution">
    <text evidence="2">The sequence shown here is derived from an EMBL/GenBank/DDBJ whole genome shotgun (WGS) entry which is preliminary data.</text>
</comment>
<keyword evidence="3" id="KW-1185">Reference proteome</keyword>
<feature type="chain" id="PRO_5041432820" evidence="1">
    <location>
        <begin position="21"/>
        <end position="74"/>
    </location>
</feature>
<proteinExistence type="predicted"/>
<evidence type="ECO:0000313" key="2">
    <source>
        <dbReference type="EMBL" id="KAK0402814.1"/>
    </source>
</evidence>
<evidence type="ECO:0000256" key="1">
    <source>
        <dbReference type="SAM" id="SignalP"/>
    </source>
</evidence>
<reference evidence="2" key="1">
    <citation type="submission" date="2023-06" db="EMBL/GenBank/DDBJ databases">
        <title>Genomic analysis of the entomopathogenic nematode Steinernema hermaphroditum.</title>
        <authorList>
            <person name="Schwarz E.M."/>
            <person name="Heppert J.K."/>
            <person name="Baniya A."/>
            <person name="Schwartz H.T."/>
            <person name="Tan C.-H."/>
            <person name="Antoshechkin I."/>
            <person name="Sternberg P.W."/>
            <person name="Goodrich-Blair H."/>
            <person name="Dillman A.R."/>
        </authorList>
    </citation>
    <scope>NUCLEOTIDE SEQUENCE</scope>
    <source>
        <strain evidence="2">PS9179</strain>
        <tissue evidence="2">Whole animal</tissue>
    </source>
</reference>
<accession>A0AA39LMU4</accession>
<dbReference type="EMBL" id="JAUCMV010000004">
    <property type="protein sequence ID" value="KAK0402814.1"/>
    <property type="molecule type" value="Genomic_DNA"/>
</dbReference>
<feature type="signal peptide" evidence="1">
    <location>
        <begin position="1"/>
        <end position="20"/>
    </location>
</feature>
<name>A0AA39LMU4_9BILA</name>